<keyword evidence="1" id="KW-0472">Membrane</keyword>
<dbReference type="OrthoDB" id="1099507at2"/>
<reference evidence="2 3" key="1">
    <citation type="submission" date="2019-02" db="EMBL/GenBank/DDBJ databases">
        <title>Isolation and identification of novel species under the genus Muribaculum.</title>
        <authorList>
            <person name="Miyake S."/>
            <person name="Ding Y."/>
            <person name="Low A."/>
            <person name="Soh M."/>
            <person name="Seedorf H."/>
        </authorList>
    </citation>
    <scope>NUCLEOTIDE SEQUENCE [LARGE SCALE GENOMIC DNA]</scope>
    <source>
        <strain evidence="2 3">TLL-A4</strain>
    </source>
</reference>
<organism evidence="2 3">
    <name type="scientific">Muribaculum gordoncarteri</name>
    <dbReference type="NCBI Taxonomy" id="2530390"/>
    <lineage>
        <taxon>Bacteria</taxon>
        <taxon>Pseudomonadati</taxon>
        <taxon>Bacteroidota</taxon>
        <taxon>Bacteroidia</taxon>
        <taxon>Bacteroidales</taxon>
        <taxon>Muribaculaceae</taxon>
        <taxon>Muribaculum</taxon>
    </lineage>
</organism>
<evidence type="ECO:0000313" key="3">
    <source>
        <dbReference type="Proteomes" id="UP000297031"/>
    </source>
</evidence>
<gene>
    <name evidence="2" type="ORF">E7746_06470</name>
</gene>
<evidence type="ECO:0000256" key="1">
    <source>
        <dbReference type="SAM" id="Phobius"/>
    </source>
</evidence>
<evidence type="ECO:0000313" key="2">
    <source>
        <dbReference type="EMBL" id="QCD35560.1"/>
    </source>
</evidence>
<name>A0A4P7VHX4_9BACT</name>
<dbReference type="EMBL" id="CP039393">
    <property type="protein sequence ID" value="QCD35560.1"/>
    <property type="molecule type" value="Genomic_DNA"/>
</dbReference>
<keyword evidence="3" id="KW-1185">Reference proteome</keyword>
<proteinExistence type="predicted"/>
<dbReference type="RefSeq" id="WP_123397172.1">
    <property type="nucleotide sequence ID" value="NZ_CP039393.1"/>
</dbReference>
<keyword evidence="1" id="KW-1133">Transmembrane helix</keyword>
<feature type="transmembrane region" description="Helical" evidence="1">
    <location>
        <begin position="64"/>
        <end position="85"/>
    </location>
</feature>
<sequence length="99" mass="11191">MKLIYKAKWPIVILFAITFVASFAVLFVGETAVVNRCLLVANVLLIMAQLANVVYAFRNRHKDIGIALLVCLLIGIGLMWVIYIWSWNYTVKALTIGFE</sequence>
<accession>A0A4P7VHX4</accession>
<protein>
    <submittedName>
        <fullName evidence="2">Uncharacterized protein</fullName>
    </submittedName>
</protein>
<feature type="transmembrane region" description="Helical" evidence="1">
    <location>
        <begin position="39"/>
        <end position="57"/>
    </location>
</feature>
<dbReference type="AlphaFoldDB" id="A0A4P7VHX4"/>
<dbReference type="Proteomes" id="UP000297031">
    <property type="component" value="Chromosome"/>
</dbReference>
<keyword evidence="1" id="KW-0812">Transmembrane</keyword>
<dbReference type="KEGG" id="mgod:E7746_06470"/>
<feature type="transmembrane region" description="Helical" evidence="1">
    <location>
        <begin position="12"/>
        <end position="33"/>
    </location>
</feature>